<proteinExistence type="predicted"/>
<dbReference type="AlphaFoldDB" id="A0AAW0KI91"/>
<dbReference type="Proteomes" id="UP000237347">
    <property type="component" value="Unassembled WGS sequence"/>
</dbReference>
<keyword evidence="1" id="KW-0812">Transmembrane</keyword>
<evidence type="ECO:0000256" key="1">
    <source>
        <dbReference type="SAM" id="Phobius"/>
    </source>
</evidence>
<keyword evidence="1" id="KW-1133">Transmembrane helix</keyword>
<gene>
    <name evidence="3" type="ORF">CFP56_019859</name>
</gene>
<dbReference type="InterPro" id="IPR052929">
    <property type="entry name" value="RNase_H-like_EbsB-rel"/>
</dbReference>
<feature type="transmembrane region" description="Helical" evidence="1">
    <location>
        <begin position="12"/>
        <end position="33"/>
    </location>
</feature>
<sequence length="174" mass="19334">MFKSFGDLVSTVLADSSLATAALFSMVAWSIWIRRNKIREKQQVWGVGDTVQRARELLQEFWDVQGCPSRPLARRTQQKWSRLGARVYKINFNDAIFESSARVGSGVIVRDAEGMVIAALSQNMKLPSSVDLVEALAAQRAILFTQEISVAHVVVKGDSMKVIAAINNPKQNRT</sequence>
<dbReference type="Gene3D" id="3.30.420.10">
    <property type="entry name" value="Ribonuclease H-like superfamily/Ribonuclease H"/>
    <property type="match status" value="1"/>
</dbReference>
<comment type="caution">
    <text evidence="3">The sequence shown here is derived from an EMBL/GenBank/DDBJ whole genome shotgun (WGS) entry which is preliminary data.</text>
</comment>
<name>A0AAW0KI91_QUESU</name>
<dbReference type="GO" id="GO:0004523">
    <property type="term" value="F:RNA-DNA hybrid ribonuclease activity"/>
    <property type="evidence" value="ECO:0007669"/>
    <property type="project" value="InterPro"/>
</dbReference>
<evidence type="ECO:0000313" key="3">
    <source>
        <dbReference type="EMBL" id="KAK7838403.1"/>
    </source>
</evidence>
<accession>A0AAW0KI91</accession>
<evidence type="ECO:0000313" key="4">
    <source>
        <dbReference type="Proteomes" id="UP000237347"/>
    </source>
</evidence>
<dbReference type="Pfam" id="PF13456">
    <property type="entry name" value="RVT_3"/>
    <property type="match status" value="1"/>
</dbReference>
<dbReference type="PANTHER" id="PTHR47074">
    <property type="entry name" value="BNAC02G40300D PROTEIN"/>
    <property type="match status" value="1"/>
</dbReference>
<reference evidence="3 4" key="1">
    <citation type="journal article" date="2018" name="Sci. Data">
        <title>The draft genome sequence of cork oak.</title>
        <authorList>
            <person name="Ramos A.M."/>
            <person name="Usie A."/>
            <person name="Barbosa P."/>
            <person name="Barros P.M."/>
            <person name="Capote T."/>
            <person name="Chaves I."/>
            <person name="Simoes F."/>
            <person name="Abreu I."/>
            <person name="Carrasquinho I."/>
            <person name="Faro C."/>
            <person name="Guimaraes J.B."/>
            <person name="Mendonca D."/>
            <person name="Nobrega F."/>
            <person name="Rodrigues L."/>
            <person name="Saibo N.J.M."/>
            <person name="Varela M.C."/>
            <person name="Egas C."/>
            <person name="Matos J."/>
            <person name="Miguel C.M."/>
            <person name="Oliveira M.M."/>
            <person name="Ricardo C.P."/>
            <person name="Goncalves S."/>
        </authorList>
    </citation>
    <scope>NUCLEOTIDE SEQUENCE [LARGE SCALE GENOMIC DNA]</scope>
    <source>
        <strain evidence="4">cv. HL8</strain>
    </source>
</reference>
<feature type="domain" description="RNase H type-1" evidence="2">
    <location>
        <begin position="99"/>
        <end position="172"/>
    </location>
</feature>
<dbReference type="InterPro" id="IPR036397">
    <property type="entry name" value="RNaseH_sf"/>
</dbReference>
<keyword evidence="1" id="KW-0472">Membrane</keyword>
<organism evidence="3 4">
    <name type="scientific">Quercus suber</name>
    <name type="common">Cork oak</name>
    <dbReference type="NCBI Taxonomy" id="58331"/>
    <lineage>
        <taxon>Eukaryota</taxon>
        <taxon>Viridiplantae</taxon>
        <taxon>Streptophyta</taxon>
        <taxon>Embryophyta</taxon>
        <taxon>Tracheophyta</taxon>
        <taxon>Spermatophyta</taxon>
        <taxon>Magnoliopsida</taxon>
        <taxon>eudicotyledons</taxon>
        <taxon>Gunneridae</taxon>
        <taxon>Pentapetalae</taxon>
        <taxon>rosids</taxon>
        <taxon>fabids</taxon>
        <taxon>Fagales</taxon>
        <taxon>Fagaceae</taxon>
        <taxon>Quercus</taxon>
    </lineage>
</organism>
<dbReference type="InterPro" id="IPR002156">
    <property type="entry name" value="RNaseH_domain"/>
</dbReference>
<keyword evidence="4" id="KW-1185">Reference proteome</keyword>
<evidence type="ECO:0000259" key="2">
    <source>
        <dbReference type="Pfam" id="PF13456"/>
    </source>
</evidence>
<dbReference type="PANTHER" id="PTHR47074:SF48">
    <property type="entry name" value="POLYNUCLEOTIDYL TRANSFERASE, RIBONUCLEASE H-LIKE SUPERFAMILY PROTEIN"/>
    <property type="match status" value="1"/>
</dbReference>
<dbReference type="CDD" id="cd06222">
    <property type="entry name" value="RNase_H_like"/>
    <property type="match status" value="1"/>
</dbReference>
<protein>
    <recommendedName>
        <fullName evidence="2">RNase H type-1 domain-containing protein</fullName>
    </recommendedName>
</protein>
<dbReference type="GO" id="GO:0003676">
    <property type="term" value="F:nucleic acid binding"/>
    <property type="evidence" value="ECO:0007669"/>
    <property type="project" value="InterPro"/>
</dbReference>
<dbReference type="EMBL" id="PKMF04000307">
    <property type="protein sequence ID" value="KAK7838403.1"/>
    <property type="molecule type" value="Genomic_DNA"/>
</dbReference>
<dbReference type="InterPro" id="IPR044730">
    <property type="entry name" value="RNase_H-like_dom_plant"/>
</dbReference>